<evidence type="ECO:0000259" key="7">
    <source>
        <dbReference type="Pfam" id="PF01266"/>
    </source>
</evidence>
<evidence type="ECO:0000256" key="2">
    <source>
        <dbReference type="ARBA" id="ARBA00010989"/>
    </source>
</evidence>
<keyword evidence="4" id="KW-0274">FAD</keyword>
<dbReference type="Pfam" id="PF01266">
    <property type="entry name" value="DAO"/>
    <property type="match status" value="1"/>
</dbReference>
<feature type="domain" description="FAD dependent oxidoreductase" evidence="7">
    <location>
        <begin position="14"/>
        <end position="396"/>
    </location>
</feature>
<dbReference type="InterPro" id="IPR006076">
    <property type="entry name" value="FAD-dep_OxRdtase"/>
</dbReference>
<dbReference type="EMBL" id="CBTN010000020">
    <property type="protein sequence ID" value="CDH53856.1"/>
    <property type="molecule type" value="Genomic_DNA"/>
</dbReference>
<keyword evidence="3" id="KW-0285">Flavoprotein</keyword>
<name>A0A068RXY6_9FUNG</name>
<dbReference type="GO" id="GO:0008115">
    <property type="term" value="F:sarcosine oxidase activity"/>
    <property type="evidence" value="ECO:0007669"/>
    <property type="project" value="TreeGrafter"/>
</dbReference>
<dbReference type="VEuPathDB" id="FungiDB:LCOR_05163.1"/>
<dbReference type="Proteomes" id="UP000027586">
    <property type="component" value="Unassembled WGS sequence"/>
</dbReference>
<reference evidence="8" key="1">
    <citation type="submission" date="2013-08" db="EMBL/GenBank/DDBJ databases">
        <title>Gene expansion shapes genome architecture in the human pathogen Lichtheimia corymbifera: an evolutionary genomics analysis in the ancient terrestrial Mucorales (Mucoromycotina).</title>
        <authorList>
            <person name="Schwartze V.U."/>
            <person name="Winter S."/>
            <person name="Shelest E."/>
            <person name="Marcet-Houben M."/>
            <person name="Horn F."/>
            <person name="Wehner S."/>
            <person name="Hoffmann K."/>
            <person name="Riege K."/>
            <person name="Sammeth M."/>
            <person name="Nowrousian M."/>
            <person name="Valiante V."/>
            <person name="Linde J."/>
            <person name="Jacobsen I.D."/>
            <person name="Marz M."/>
            <person name="Brakhage A.A."/>
            <person name="Gabaldon T."/>
            <person name="Bocker S."/>
            <person name="Voigt K."/>
        </authorList>
    </citation>
    <scope>NUCLEOTIDE SEQUENCE [LARGE SCALE GENOMIC DNA]</scope>
    <source>
        <strain evidence="8">FSU 9682</strain>
    </source>
</reference>
<dbReference type="InterPro" id="IPR045170">
    <property type="entry name" value="MTOX"/>
</dbReference>
<dbReference type="SUPFAM" id="SSF51905">
    <property type="entry name" value="FAD/NAD(P)-binding domain"/>
    <property type="match status" value="1"/>
</dbReference>
<gene>
    <name evidence="8" type="ORF">LCOR_05163.1</name>
</gene>
<evidence type="ECO:0000313" key="8">
    <source>
        <dbReference type="EMBL" id="CDH53856.1"/>
    </source>
</evidence>
<comment type="similarity">
    <text evidence="2">Belongs to the MSOX/MTOX family.</text>
</comment>
<keyword evidence="9" id="KW-1185">Reference proteome</keyword>
<evidence type="ECO:0000256" key="3">
    <source>
        <dbReference type="ARBA" id="ARBA00022630"/>
    </source>
</evidence>
<dbReference type="STRING" id="1263082.A0A068RXY6"/>
<dbReference type="AlphaFoldDB" id="A0A068RXY6"/>
<evidence type="ECO:0000256" key="5">
    <source>
        <dbReference type="ARBA" id="ARBA00023002"/>
    </source>
</evidence>
<comment type="cofactor">
    <cofactor evidence="1">
        <name>FAD</name>
        <dbReference type="ChEBI" id="CHEBI:57692"/>
    </cofactor>
</comment>
<feature type="compositionally biased region" description="Basic and acidic residues" evidence="6">
    <location>
        <begin position="439"/>
        <end position="451"/>
    </location>
</feature>
<keyword evidence="5" id="KW-0560">Oxidoreductase</keyword>
<dbReference type="GO" id="GO:0050660">
    <property type="term" value="F:flavin adenine dinucleotide binding"/>
    <property type="evidence" value="ECO:0007669"/>
    <property type="project" value="InterPro"/>
</dbReference>
<dbReference type="InterPro" id="IPR036188">
    <property type="entry name" value="FAD/NAD-bd_sf"/>
</dbReference>
<protein>
    <submittedName>
        <fullName evidence="8">Sarcosine oxidase</fullName>
    </submittedName>
</protein>
<dbReference type="Gene3D" id="3.30.9.10">
    <property type="entry name" value="D-Amino Acid Oxidase, subunit A, domain 2"/>
    <property type="match status" value="1"/>
</dbReference>
<proteinExistence type="inferred from homology"/>
<evidence type="ECO:0000256" key="1">
    <source>
        <dbReference type="ARBA" id="ARBA00001974"/>
    </source>
</evidence>
<dbReference type="PANTHER" id="PTHR10961">
    <property type="entry name" value="PEROXISOMAL SARCOSINE OXIDASE"/>
    <property type="match status" value="1"/>
</dbReference>
<dbReference type="OrthoDB" id="2219495at2759"/>
<feature type="region of interest" description="Disordered" evidence="6">
    <location>
        <begin position="413"/>
        <end position="451"/>
    </location>
</feature>
<accession>A0A068RXY6</accession>
<evidence type="ECO:0000256" key="6">
    <source>
        <dbReference type="SAM" id="MobiDB-lite"/>
    </source>
</evidence>
<dbReference type="PANTHER" id="PTHR10961:SF46">
    <property type="entry name" value="PEROXISOMAL SARCOSINE OXIDASE"/>
    <property type="match status" value="1"/>
</dbReference>
<feature type="compositionally biased region" description="Polar residues" evidence="6">
    <location>
        <begin position="415"/>
        <end position="428"/>
    </location>
</feature>
<dbReference type="Gene3D" id="3.50.50.60">
    <property type="entry name" value="FAD/NAD(P)-binding domain"/>
    <property type="match status" value="1"/>
</dbReference>
<comment type="caution">
    <text evidence="8">The sequence shown here is derived from an EMBL/GenBank/DDBJ whole genome shotgun (WGS) entry which is preliminary data.</text>
</comment>
<dbReference type="SUPFAM" id="SSF54373">
    <property type="entry name" value="FAD-linked reductases, C-terminal domain"/>
    <property type="match status" value="1"/>
</dbReference>
<organism evidence="8 9">
    <name type="scientific">Lichtheimia corymbifera JMRC:FSU:9682</name>
    <dbReference type="NCBI Taxonomy" id="1263082"/>
    <lineage>
        <taxon>Eukaryota</taxon>
        <taxon>Fungi</taxon>
        <taxon>Fungi incertae sedis</taxon>
        <taxon>Mucoromycota</taxon>
        <taxon>Mucoromycotina</taxon>
        <taxon>Mucoromycetes</taxon>
        <taxon>Mucorales</taxon>
        <taxon>Lichtheimiaceae</taxon>
        <taxon>Lichtheimia</taxon>
    </lineage>
</organism>
<evidence type="ECO:0000313" key="9">
    <source>
        <dbReference type="Proteomes" id="UP000027586"/>
    </source>
</evidence>
<sequence length="451" mass="49759">MSSSSYTPPAPGSKIIIVGAGALGLSTAFALSERKEEAYNIHVFDRDQIPVPDAASTDINKSVRMEYGNDTLYLNLMLEALPMWHEWNRERAEHGESPVFHNTGVLMLCRNGQLSKYEQQSMQRIREVGHGHAIEELTTPESILAKFPHFKDAVSNGYNIACYNKEGGWCHSSEAIKHVYNKCLRNGVHFTLGKDKGCFEHLHTDENGAAIGIVTKDGAVHQGDCVVMATGPWTAGLIGLQDKLRATGQVVIQFKPPTSSIFHTPGQPVWSADVSNTGYYGFPINPDGKIKIARHAAGYLNPRTDDKVSTPRTQTSNPTDTIPIKALRDFREFLANFFPETSSMDVSYARVCWYSDTADGHFLIAPHPKIENLVIASGDSGHLMKFLPNIGIKVAEIIEGKENEYTKVWGWREAPSNQSDGSRDSASVTVPILEDPSNDDTRMATLEELKA</sequence>
<evidence type="ECO:0000256" key="4">
    <source>
        <dbReference type="ARBA" id="ARBA00022827"/>
    </source>
</evidence>